<evidence type="ECO:0008006" key="4">
    <source>
        <dbReference type="Google" id="ProtNLM"/>
    </source>
</evidence>
<keyword evidence="3" id="KW-1185">Reference proteome</keyword>
<reference evidence="2 3" key="1">
    <citation type="submission" date="2019-07" db="EMBL/GenBank/DDBJ databases">
        <title>Shewanella sp. YLB-06 whole genomic sequence.</title>
        <authorList>
            <person name="Yu L."/>
        </authorList>
    </citation>
    <scope>NUCLEOTIDE SEQUENCE [LARGE SCALE GENOMIC DNA]</scope>
    <source>
        <strain evidence="2 3">YLB-06</strain>
    </source>
</reference>
<proteinExistence type="predicted"/>
<keyword evidence="1" id="KW-0175">Coiled coil</keyword>
<evidence type="ECO:0000313" key="3">
    <source>
        <dbReference type="Proteomes" id="UP000315947"/>
    </source>
</evidence>
<protein>
    <recommendedName>
        <fullName evidence="4">KfrA N-terminal DNA-binding domain-containing protein</fullName>
    </recommendedName>
</protein>
<accession>A0ABX5X1C7</accession>
<organism evidence="2 3">
    <name type="scientific">Shewanella psychropiezotolerans</name>
    <dbReference type="NCBI Taxonomy" id="2593655"/>
    <lineage>
        <taxon>Bacteria</taxon>
        <taxon>Pseudomonadati</taxon>
        <taxon>Pseudomonadota</taxon>
        <taxon>Gammaproteobacteria</taxon>
        <taxon>Alteromonadales</taxon>
        <taxon>Shewanellaceae</taxon>
        <taxon>Shewanella</taxon>
    </lineage>
</organism>
<name>A0ABX5X1C7_9GAMM</name>
<dbReference type="RefSeq" id="WP_144047490.1">
    <property type="nucleotide sequence ID" value="NZ_CP041614.1"/>
</dbReference>
<evidence type="ECO:0000256" key="1">
    <source>
        <dbReference type="SAM" id="Coils"/>
    </source>
</evidence>
<sequence>MSPIEQILVAAKSISIAGKKPSLALIKTKIGNSIPMPILIQGLQQFRAMDASSIEKIPSQGKMHAAVLPDEGKSELDQLKAELTQLKLAYQNLNSRLEQLENHKMKVKK</sequence>
<dbReference type="Proteomes" id="UP000315947">
    <property type="component" value="Chromosome"/>
</dbReference>
<feature type="coiled-coil region" evidence="1">
    <location>
        <begin position="76"/>
        <end position="103"/>
    </location>
</feature>
<evidence type="ECO:0000313" key="2">
    <source>
        <dbReference type="EMBL" id="QDO85145.1"/>
    </source>
</evidence>
<dbReference type="EMBL" id="CP041614">
    <property type="protein sequence ID" value="QDO85145.1"/>
    <property type="molecule type" value="Genomic_DNA"/>
</dbReference>
<gene>
    <name evidence="2" type="ORF">FM037_20270</name>
</gene>